<dbReference type="PROSITE" id="PS00058">
    <property type="entry name" value="DNA_MISMATCH_REPAIR_1"/>
    <property type="match status" value="1"/>
</dbReference>
<evidence type="ECO:0000256" key="3">
    <source>
        <dbReference type="ARBA" id="ARBA00023204"/>
    </source>
</evidence>
<comment type="similarity">
    <text evidence="1 4">Belongs to the DNA mismatch repair MutL/HexB family.</text>
</comment>
<dbReference type="Gene3D" id="3.30.1370.100">
    <property type="entry name" value="MutL, C-terminal domain, regulatory subdomain"/>
    <property type="match status" value="1"/>
</dbReference>
<name>A0A0E4GAU7_9FIRM</name>
<dbReference type="InterPro" id="IPR002099">
    <property type="entry name" value="MutL/Mlh/PMS"/>
</dbReference>
<dbReference type="SMART" id="SM01340">
    <property type="entry name" value="DNA_mis_repair"/>
    <property type="match status" value="1"/>
</dbReference>
<dbReference type="InterPro" id="IPR042120">
    <property type="entry name" value="MutL_C_dimsub"/>
</dbReference>
<dbReference type="InterPro" id="IPR020568">
    <property type="entry name" value="Ribosomal_Su5_D2-typ_SF"/>
</dbReference>
<dbReference type="Pfam" id="PF01119">
    <property type="entry name" value="DNA_mis_repair"/>
    <property type="match status" value="1"/>
</dbReference>
<evidence type="ECO:0000256" key="2">
    <source>
        <dbReference type="ARBA" id="ARBA00022763"/>
    </source>
</evidence>
<dbReference type="InterPro" id="IPR014721">
    <property type="entry name" value="Ribsml_uS5_D2-typ_fold_subgr"/>
</dbReference>
<dbReference type="Pfam" id="PF13589">
    <property type="entry name" value="HATPase_c_3"/>
    <property type="match status" value="1"/>
</dbReference>
<evidence type="ECO:0000256" key="1">
    <source>
        <dbReference type="ARBA" id="ARBA00006082"/>
    </source>
</evidence>
<dbReference type="GO" id="GO:0032300">
    <property type="term" value="C:mismatch repair complex"/>
    <property type="evidence" value="ECO:0007669"/>
    <property type="project" value="InterPro"/>
</dbReference>
<organism evidence="7 8">
    <name type="scientific">Syntrophomonas zehnderi OL-4</name>
    <dbReference type="NCBI Taxonomy" id="690567"/>
    <lineage>
        <taxon>Bacteria</taxon>
        <taxon>Bacillati</taxon>
        <taxon>Bacillota</taxon>
        <taxon>Clostridia</taxon>
        <taxon>Eubacteriales</taxon>
        <taxon>Syntrophomonadaceae</taxon>
        <taxon>Syntrophomonas</taxon>
    </lineage>
</organism>
<evidence type="ECO:0000313" key="8">
    <source>
        <dbReference type="Proteomes" id="UP000045545"/>
    </source>
</evidence>
<keyword evidence="2 4" id="KW-0227">DNA damage</keyword>
<evidence type="ECO:0000259" key="5">
    <source>
        <dbReference type="SMART" id="SM00853"/>
    </source>
</evidence>
<dbReference type="SUPFAM" id="SSF54211">
    <property type="entry name" value="Ribosomal protein S5 domain 2-like"/>
    <property type="match status" value="1"/>
</dbReference>
<dbReference type="InterPro" id="IPR036890">
    <property type="entry name" value="HATPase_C_sf"/>
</dbReference>
<keyword evidence="8" id="KW-1185">Reference proteome</keyword>
<reference evidence="7 8" key="1">
    <citation type="submission" date="2015-03" db="EMBL/GenBank/DDBJ databases">
        <authorList>
            <person name="Murphy D."/>
        </authorList>
    </citation>
    <scope>NUCLEOTIDE SEQUENCE [LARGE SCALE GENOMIC DNA]</scope>
    <source>
        <strain evidence="7 8">OL-4</strain>
    </source>
</reference>
<dbReference type="InterPro" id="IPR037198">
    <property type="entry name" value="MutL_C_sf"/>
</dbReference>
<gene>
    <name evidence="4" type="primary">mutL</name>
    <name evidence="7" type="ORF">1250</name>
</gene>
<keyword evidence="3 4" id="KW-0234">DNA repair</keyword>
<dbReference type="Gene3D" id="3.30.1540.20">
    <property type="entry name" value="MutL, C-terminal domain, dimerisation subdomain"/>
    <property type="match status" value="1"/>
</dbReference>
<dbReference type="Gene3D" id="3.30.230.10">
    <property type="match status" value="1"/>
</dbReference>
<dbReference type="GO" id="GO:0016887">
    <property type="term" value="F:ATP hydrolysis activity"/>
    <property type="evidence" value="ECO:0007669"/>
    <property type="project" value="InterPro"/>
</dbReference>
<proteinExistence type="inferred from homology"/>
<dbReference type="InterPro" id="IPR014762">
    <property type="entry name" value="DNA_mismatch_repair_CS"/>
</dbReference>
<dbReference type="GO" id="GO:0005524">
    <property type="term" value="F:ATP binding"/>
    <property type="evidence" value="ECO:0007669"/>
    <property type="project" value="InterPro"/>
</dbReference>
<dbReference type="Proteomes" id="UP000045545">
    <property type="component" value="Unassembled WGS sequence"/>
</dbReference>
<dbReference type="Gene3D" id="3.30.565.10">
    <property type="entry name" value="Histidine kinase-like ATPase, C-terminal domain"/>
    <property type="match status" value="1"/>
</dbReference>
<dbReference type="InterPro" id="IPR020667">
    <property type="entry name" value="DNA_mismatch_repair_MutL"/>
</dbReference>
<accession>A0A0E4GAU7</accession>
<dbReference type="SUPFAM" id="SSF118116">
    <property type="entry name" value="DNA mismatch repair protein MutL"/>
    <property type="match status" value="1"/>
</dbReference>
<evidence type="ECO:0000313" key="7">
    <source>
        <dbReference type="EMBL" id="CFX45480.1"/>
    </source>
</evidence>
<feature type="domain" description="DNA mismatch repair protein S5" evidence="6">
    <location>
        <begin position="207"/>
        <end position="325"/>
    </location>
</feature>
<dbReference type="OrthoDB" id="9763467at2"/>
<dbReference type="FunFam" id="3.30.565.10:FF:000003">
    <property type="entry name" value="DNA mismatch repair endonuclease MutL"/>
    <property type="match status" value="1"/>
</dbReference>
<dbReference type="NCBIfam" id="TIGR00585">
    <property type="entry name" value="mutl"/>
    <property type="match status" value="1"/>
</dbReference>
<evidence type="ECO:0000259" key="6">
    <source>
        <dbReference type="SMART" id="SM01340"/>
    </source>
</evidence>
<dbReference type="PANTHER" id="PTHR10073:SF12">
    <property type="entry name" value="DNA MISMATCH REPAIR PROTEIN MLH1"/>
    <property type="match status" value="1"/>
</dbReference>
<evidence type="ECO:0000256" key="4">
    <source>
        <dbReference type="HAMAP-Rule" id="MF_00149"/>
    </source>
</evidence>
<dbReference type="InterPro" id="IPR038973">
    <property type="entry name" value="MutL/Mlh/Pms-like"/>
</dbReference>
<dbReference type="InterPro" id="IPR042121">
    <property type="entry name" value="MutL_C_regsub"/>
</dbReference>
<dbReference type="CDD" id="cd00782">
    <property type="entry name" value="MutL_Trans"/>
    <property type="match status" value="1"/>
</dbReference>
<dbReference type="InterPro" id="IPR013507">
    <property type="entry name" value="DNA_mismatch_S5_2-like"/>
</dbReference>
<dbReference type="GO" id="GO:0140664">
    <property type="term" value="F:ATP-dependent DNA damage sensor activity"/>
    <property type="evidence" value="ECO:0007669"/>
    <property type="project" value="InterPro"/>
</dbReference>
<dbReference type="SMART" id="SM00853">
    <property type="entry name" value="MutL_C"/>
    <property type="match status" value="1"/>
</dbReference>
<dbReference type="HAMAP" id="MF_00149">
    <property type="entry name" value="DNA_mis_repair"/>
    <property type="match status" value="1"/>
</dbReference>
<dbReference type="InterPro" id="IPR014790">
    <property type="entry name" value="MutL_C"/>
</dbReference>
<dbReference type="CDD" id="cd16926">
    <property type="entry name" value="HATPase_MutL-MLH-PMS-like"/>
    <property type="match status" value="1"/>
</dbReference>
<feature type="domain" description="MutL C-terminal dimerisation" evidence="5">
    <location>
        <begin position="396"/>
        <end position="534"/>
    </location>
</feature>
<dbReference type="AlphaFoldDB" id="A0A0E4GAU7"/>
<dbReference type="SUPFAM" id="SSF55874">
    <property type="entry name" value="ATPase domain of HSP90 chaperone/DNA topoisomerase II/histidine kinase"/>
    <property type="match status" value="1"/>
</dbReference>
<dbReference type="GO" id="GO:0030983">
    <property type="term" value="F:mismatched DNA binding"/>
    <property type="evidence" value="ECO:0007669"/>
    <property type="project" value="InterPro"/>
</dbReference>
<dbReference type="EMBL" id="CGIH01000025">
    <property type="protein sequence ID" value="CFX45480.1"/>
    <property type="molecule type" value="Genomic_DNA"/>
</dbReference>
<dbReference type="Pfam" id="PF08676">
    <property type="entry name" value="MutL_C"/>
    <property type="match status" value="1"/>
</dbReference>
<sequence>MPIRLLEDNLINKIAAGEVIERPASVVKELVENSIDAGSTRINVRIAGGGVDLIEVEDNGCGIPAQDVGTALQRHATSKITCAEDLFNINTMGFRGEALPSIASVSRLELYTRYADEPGARVTAAGGTIQDTEAFPGPEGTRIVVRELFFNTPVRKKFLKSPVTEQSHIYDIMSKLALSRPDISFSLNSEKKLYFKTPGNGNLRDVLIAINGKDFAEQFIDLKISGETCSAYGLITRPEFHRINRKNQIFYVNNRIIKSPMLARAVDEGYKGLLLSREYPGVIVFLTIAPGEVDINVHPQKTELRFTDEGPIFRLLSRGIRDTVNGLAINWRENYRETQAPTEKYYDLSYIEYPRTIPAMVRDQEIPFVHQPSKVFLRDLSTSPAEVVDDDEYLRILGQCFNSYILVETEGCLWMVDQHAAHERIIYSRLKKAAQSGEPETQLLAVPLTIELSVPDIELIIKQPHLLSKIGLLVEPLGPDTLIIRSSPPALQGQEKELLLEILQMLRDNRNDDCLDAAQCLLACKRAVKAGQILSSLEMEQLLKDLLETDDFRHCPHGRPTIIEITHSELDRRFKR</sequence>
<dbReference type="STRING" id="690567.1250"/>
<dbReference type="GO" id="GO:0006298">
    <property type="term" value="P:mismatch repair"/>
    <property type="evidence" value="ECO:0007669"/>
    <property type="project" value="UniProtKB-UniRule"/>
</dbReference>
<dbReference type="PANTHER" id="PTHR10073">
    <property type="entry name" value="DNA MISMATCH REPAIR PROTEIN MLH, PMS, MUTL"/>
    <property type="match status" value="1"/>
</dbReference>
<protein>
    <recommendedName>
        <fullName evidence="4">DNA mismatch repair protein MutL</fullName>
    </recommendedName>
</protein>
<comment type="function">
    <text evidence="4">This protein is involved in the repair of mismatches in DNA. It is required for dam-dependent methyl-directed DNA mismatch repair. May act as a 'molecular matchmaker', a protein that promotes the formation of a stable complex between two or more DNA-binding proteins in an ATP-dependent manner without itself being part of a final effector complex.</text>
</comment>